<accession>A0A183PTB5</accession>
<dbReference type="STRING" id="31246.A0A183PTB5"/>
<dbReference type="AlphaFoldDB" id="A0A183PTB5"/>
<dbReference type="Proteomes" id="UP000269396">
    <property type="component" value="Unassembled WGS sequence"/>
</dbReference>
<evidence type="ECO:0000313" key="1">
    <source>
        <dbReference type="EMBL" id="VDP74670.1"/>
    </source>
</evidence>
<organism evidence="1 2">
    <name type="scientific">Schistosoma mattheei</name>
    <dbReference type="NCBI Taxonomy" id="31246"/>
    <lineage>
        <taxon>Eukaryota</taxon>
        <taxon>Metazoa</taxon>
        <taxon>Spiralia</taxon>
        <taxon>Lophotrochozoa</taxon>
        <taxon>Platyhelminthes</taxon>
        <taxon>Trematoda</taxon>
        <taxon>Digenea</taxon>
        <taxon>Strigeidida</taxon>
        <taxon>Schistosomatoidea</taxon>
        <taxon>Schistosomatidae</taxon>
        <taxon>Schistosoma</taxon>
    </lineage>
</organism>
<reference evidence="1 2" key="1">
    <citation type="submission" date="2018-11" db="EMBL/GenBank/DDBJ databases">
        <authorList>
            <consortium name="Pathogen Informatics"/>
        </authorList>
    </citation>
    <scope>NUCLEOTIDE SEQUENCE [LARGE SCALE GENOMIC DNA]</scope>
    <source>
        <strain>Denwood</strain>
        <strain evidence="2">Zambia</strain>
    </source>
</reference>
<evidence type="ECO:0000313" key="2">
    <source>
        <dbReference type="Proteomes" id="UP000269396"/>
    </source>
</evidence>
<protein>
    <submittedName>
        <fullName evidence="1">Uncharacterized protein</fullName>
    </submittedName>
</protein>
<dbReference type="EMBL" id="UZAL01038995">
    <property type="protein sequence ID" value="VDP74670.1"/>
    <property type="molecule type" value="Genomic_DNA"/>
</dbReference>
<sequence length="76" mass="9016">MLTELSSKYEKENKSLLSQLQSLLNQNQEILASTLKNCENHCHNVERLLSMHKQKQQLEEKVMEQYRNGSSSKRYF</sequence>
<proteinExistence type="predicted"/>
<name>A0A183PTB5_9TREM</name>
<gene>
    <name evidence="1" type="ORF">SMTD_LOCUS17601</name>
</gene>
<keyword evidence="2" id="KW-1185">Reference proteome</keyword>